<dbReference type="GO" id="GO:0016791">
    <property type="term" value="F:phosphatase activity"/>
    <property type="evidence" value="ECO:0007669"/>
    <property type="project" value="TreeGrafter"/>
</dbReference>
<name>A0A0F4LV70_9LACO</name>
<dbReference type="RefSeq" id="WP_046315887.1">
    <property type="nucleotide sequence ID" value="NZ_JBHSZT010000001.1"/>
</dbReference>
<dbReference type="Pfam" id="PF00300">
    <property type="entry name" value="His_Phos_1"/>
    <property type="match status" value="1"/>
</dbReference>
<feature type="active site" description="Tele-phosphohistidine intermediate" evidence="1">
    <location>
        <position position="9"/>
    </location>
</feature>
<feature type="binding site" evidence="2">
    <location>
        <begin position="8"/>
        <end position="15"/>
    </location>
    <ligand>
        <name>substrate</name>
    </ligand>
</feature>
<protein>
    <submittedName>
        <fullName evidence="3">Phosphoglycerate mutase</fullName>
    </submittedName>
</protein>
<dbReference type="EMBL" id="JXJQ01000006">
    <property type="protein sequence ID" value="KJY62273.1"/>
    <property type="molecule type" value="Genomic_DNA"/>
</dbReference>
<dbReference type="InterPro" id="IPR029033">
    <property type="entry name" value="His_PPase_superfam"/>
</dbReference>
<dbReference type="PANTHER" id="PTHR48100:SF1">
    <property type="entry name" value="HISTIDINE PHOSPHATASE FAMILY PROTEIN-RELATED"/>
    <property type="match status" value="1"/>
</dbReference>
<accession>A0A0F4LV70</accession>
<dbReference type="HOGENOM" id="CLU_033323_9_0_9"/>
<dbReference type="AlphaFoldDB" id="A0A0F4LV70"/>
<feature type="binding site" evidence="2">
    <location>
        <position position="61"/>
    </location>
    <ligand>
        <name>substrate</name>
    </ligand>
</feature>
<keyword evidence="4" id="KW-1185">Reference proteome</keyword>
<dbReference type="PATRIC" id="fig|1218492.5.peg.598"/>
<evidence type="ECO:0000256" key="1">
    <source>
        <dbReference type="PIRSR" id="PIRSR613078-1"/>
    </source>
</evidence>
<evidence type="ECO:0000256" key="2">
    <source>
        <dbReference type="PIRSR" id="PIRSR613078-2"/>
    </source>
</evidence>
<dbReference type="STRING" id="1218492.JG30_04740"/>
<dbReference type="InterPro" id="IPR050275">
    <property type="entry name" value="PGM_Phosphatase"/>
</dbReference>
<dbReference type="PANTHER" id="PTHR48100">
    <property type="entry name" value="BROAD-SPECIFICITY PHOSPHATASE YOR283W-RELATED"/>
    <property type="match status" value="1"/>
</dbReference>
<feature type="active site" description="Proton donor/acceptor" evidence="1">
    <location>
        <position position="85"/>
    </location>
</feature>
<evidence type="ECO:0000313" key="3">
    <source>
        <dbReference type="EMBL" id="KJY62273.1"/>
    </source>
</evidence>
<dbReference type="SMART" id="SM00855">
    <property type="entry name" value="PGAM"/>
    <property type="match status" value="1"/>
</dbReference>
<comment type="caution">
    <text evidence="3">The sequence shown here is derived from an EMBL/GenBank/DDBJ whole genome shotgun (WGS) entry which is preliminary data.</text>
</comment>
<dbReference type="GO" id="GO:0005737">
    <property type="term" value="C:cytoplasm"/>
    <property type="evidence" value="ECO:0007669"/>
    <property type="project" value="TreeGrafter"/>
</dbReference>
<dbReference type="SUPFAM" id="SSF53254">
    <property type="entry name" value="Phosphoglycerate mutase-like"/>
    <property type="match status" value="1"/>
</dbReference>
<dbReference type="InterPro" id="IPR013078">
    <property type="entry name" value="His_Pase_superF_clade-1"/>
</dbReference>
<dbReference type="Gene3D" id="3.40.50.1240">
    <property type="entry name" value="Phosphoglycerate mutase-like"/>
    <property type="match status" value="1"/>
</dbReference>
<sequence length="203" mass="23243">MTIFYLLRHGQTYANQKGILQGCLNTSLTYLTPAARQATQRYQSFLDSRKIDQVFSSPLIRAVQTSQIICYHDPQILHFDNRLTELSYGQWNGMALTEIKQRFARYFDPFFQEVVVSSSEISQGESFAHAQARVYDFLQTQSVSFPQQRLLLVTHGWIIKTIVAHCFEQVAGNIFLTPANLSVTKIEITPGNSCGRVIYFNQF</sequence>
<dbReference type="Proteomes" id="UP000033558">
    <property type="component" value="Unassembled WGS sequence"/>
</dbReference>
<feature type="binding site" evidence="2">
    <location>
        <begin position="85"/>
        <end position="88"/>
    </location>
    <ligand>
        <name>substrate</name>
    </ligand>
</feature>
<dbReference type="OrthoDB" id="9782128at2"/>
<gene>
    <name evidence="3" type="ORF">JG30_04740</name>
</gene>
<organism evidence="3 4">
    <name type="scientific">Bombilactobacillus mellifer</name>
    <dbReference type="NCBI Taxonomy" id="1218492"/>
    <lineage>
        <taxon>Bacteria</taxon>
        <taxon>Bacillati</taxon>
        <taxon>Bacillota</taxon>
        <taxon>Bacilli</taxon>
        <taxon>Lactobacillales</taxon>
        <taxon>Lactobacillaceae</taxon>
        <taxon>Bombilactobacillus</taxon>
    </lineage>
</organism>
<reference evidence="3 4" key="1">
    <citation type="submission" date="2015-01" db="EMBL/GenBank/DDBJ databases">
        <title>Comparative genomics of the lactic acid bacteria isolated from the honey bee gut.</title>
        <authorList>
            <person name="Ellegaard K.M."/>
            <person name="Tamarit D."/>
            <person name="Javelind E."/>
            <person name="Olofsson T."/>
            <person name="Andersson S.G."/>
            <person name="Vasquez A."/>
        </authorList>
    </citation>
    <scope>NUCLEOTIDE SEQUENCE [LARGE SCALE GENOMIC DNA]</scope>
    <source>
        <strain evidence="3 4">Bin4</strain>
    </source>
</reference>
<dbReference type="CDD" id="cd07067">
    <property type="entry name" value="HP_PGM_like"/>
    <property type="match status" value="1"/>
</dbReference>
<proteinExistence type="predicted"/>
<evidence type="ECO:0000313" key="4">
    <source>
        <dbReference type="Proteomes" id="UP000033558"/>
    </source>
</evidence>